<name>A0A9Q3JES7_9BASI</name>
<dbReference type="Proteomes" id="UP000765509">
    <property type="component" value="Unassembled WGS sequence"/>
</dbReference>
<keyword evidence="2" id="KW-1185">Reference proteome</keyword>
<dbReference type="AlphaFoldDB" id="A0A9Q3JES7"/>
<proteinExistence type="predicted"/>
<evidence type="ECO:0000313" key="2">
    <source>
        <dbReference type="Proteomes" id="UP000765509"/>
    </source>
</evidence>
<organism evidence="1 2">
    <name type="scientific">Austropuccinia psidii MF-1</name>
    <dbReference type="NCBI Taxonomy" id="1389203"/>
    <lineage>
        <taxon>Eukaryota</taxon>
        <taxon>Fungi</taxon>
        <taxon>Dikarya</taxon>
        <taxon>Basidiomycota</taxon>
        <taxon>Pucciniomycotina</taxon>
        <taxon>Pucciniomycetes</taxon>
        <taxon>Pucciniales</taxon>
        <taxon>Sphaerophragmiaceae</taxon>
        <taxon>Austropuccinia</taxon>
    </lineage>
</organism>
<dbReference type="EMBL" id="AVOT02071696">
    <property type="protein sequence ID" value="MBW0561893.1"/>
    <property type="molecule type" value="Genomic_DNA"/>
</dbReference>
<reference evidence="1" key="1">
    <citation type="submission" date="2021-03" db="EMBL/GenBank/DDBJ databases">
        <title>Draft genome sequence of rust myrtle Austropuccinia psidii MF-1, a brazilian biotype.</title>
        <authorList>
            <person name="Quecine M.C."/>
            <person name="Pachon D.M.R."/>
            <person name="Bonatelli M.L."/>
            <person name="Correr F.H."/>
            <person name="Franceschini L.M."/>
            <person name="Leite T.F."/>
            <person name="Margarido G.R.A."/>
            <person name="Almeida C.A."/>
            <person name="Ferrarezi J.A."/>
            <person name="Labate C.A."/>
        </authorList>
    </citation>
    <scope>NUCLEOTIDE SEQUENCE</scope>
    <source>
        <strain evidence="1">MF-1</strain>
    </source>
</reference>
<protein>
    <submittedName>
        <fullName evidence="1">Uncharacterized protein</fullName>
    </submittedName>
</protein>
<accession>A0A9Q3JES7</accession>
<evidence type="ECO:0000313" key="1">
    <source>
        <dbReference type="EMBL" id="MBW0561893.1"/>
    </source>
</evidence>
<gene>
    <name evidence="1" type="ORF">O181_101608</name>
</gene>
<comment type="caution">
    <text evidence="1">The sequence shown here is derived from an EMBL/GenBank/DDBJ whole genome shotgun (WGS) entry which is preliminary data.</text>
</comment>
<sequence length="67" mass="7568">MLYAIINWITISVRSSRVLCGFVNILWSARPPPMLSCVACCFGLLKQEATPGQILRQSSAIDFTWHR</sequence>
<feature type="non-terminal residue" evidence="1">
    <location>
        <position position="67"/>
    </location>
</feature>